<proteinExistence type="predicted"/>
<reference evidence="3 4" key="1">
    <citation type="submission" date="2015-04" db="EMBL/GenBank/DDBJ databases">
        <authorList>
            <person name="Syromyatnikov M.Y."/>
            <person name="Popov V.N."/>
        </authorList>
    </citation>
    <scope>NUCLEOTIDE SEQUENCE [LARGE SCALE GENOMIC DNA]</scope>
    <source>
        <strain evidence="3 4">AH1</strain>
    </source>
</reference>
<dbReference type="AlphaFoldDB" id="A0A0U1MJ29"/>
<evidence type="ECO:0000313" key="3">
    <source>
        <dbReference type="EMBL" id="CRI09531.1"/>
    </source>
</evidence>
<evidence type="ECO:0000256" key="2">
    <source>
        <dbReference type="SAM" id="MobiDB-lite"/>
    </source>
</evidence>
<sequence>MNKQQSKVRYSIRKVSIGILSISIGMFLALGMSNKAYADEIDKSKDFTRAYEQNVFAKSELNANKNTTKDKIKNEAVVKTSDTSLKLDNKSAISNGNEINQDIKISNTPKNSSQGNNLVVNNNEPTKEIKIANLEAQKF</sequence>
<evidence type="ECO:0000313" key="4">
    <source>
        <dbReference type="Proteomes" id="UP000039437"/>
    </source>
</evidence>
<dbReference type="Proteomes" id="UP000039437">
    <property type="component" value="Unassembled WGS sequence"/>
</dbReference>
<organism evidence="3 4">
    <name type="scientific">Staphylococcus aureus</name>
    <dbReference type="NCBI Taxonomy" id="1280"/>
    <lineage>
        <taxon>Bacteria</taxon>
        <taxon>Bacillati</taxon>
        <taxon>Bacillota</taxon>
        <taxon>Bacilli</taxon>
        <taxon>Bacillales</taxon>
        <taxon>Staphylococcaceae</taxon>
        <taxon>Staphylococcus</taxon>
    </lineage>
</organism>
<evidence type="ECO:0000256" key="1">
    <source>
        <dbReference type="ARBA" id="ARBA00022729"/>
    </source>
</evidence>
<name>A0A0U1MJ29_STAAU</name>
<keyword evidence="1" id="KW-0732">Signal</keyword>
<gene>
    <name evidence="3" type="ORF">BN1321_240094</name>
</gene>
<dbReference type="EMBL" id="CVOQ01000017">
    <property type="protein sequence ID" value="CRI09531.1"/>
    <property type="molecule type" value="Genomic_DNA"/>
</dbReference>
<protein>
    <submittedName>
        <fullName evidence="3">Gram-positive signal peptide protein, YSIRK family</fullName>
    </submittedName>
</protein>
<dbReference type="NCBIfam" id="TIGR01168">
    <property type="entry name" value="YSIRK_signal"/>
    <property type="match status" value="1"/>
</dbReference>
<feature type="region of interest" description="Disordered" evidence="2">
    <location>
        <begin position="102"/>
        <end position="122"/>
    </location>
</feature>
<dbReference type="InterPro" id="IPR005877">
    <property type="entry name" value="YSIRK_signal_dom"/>
</dbReference>
<accession>A0A0U1MJ29</accession>